<gene>
    <name evidence="2" type="ORF">SMN809_LOCUS46008</name>
</gene>
<evidence type="ECO:0000313" key="2">
    <source>
        <dbReference type="EMBL" id="CAF4772804.1"/>
    </source>
</evidence>
<evidence type="ECO:0000256" key="1">
    <source>
        <dbReference type="SAM" id="MobiDB-lite"/>
    </source>
</evidence>
<sequence length="21" mass="2187">KSLSSNCDLASPRRAATIKAP</sequence>
<name>A0A8S3B4T9_9BILA</name>
<feature type="region of interest" description="Disordered" evidence="1">
    <location>
        <begin position="1"/>
        <end position="21"/>
    </location>
</feature>
<dbReference type="EMBL" id="CAJOBI010142140">
    <property type="protein sequence ID" value="CAF4772804.1"/>
    <property type="molecule type" value="Genomic_DNA"/>
</dbReference>
<dbReference type="AlphaFoldDB" id="A0A8S3B4T9"/>
<feature type="non-terminal residue" evidence="2">
    <location>
        <position position="1"/>
    </location>
</feature>
<dbReference type="Proteomes" id="UP000676336">
    <property type="component" value="Unassembled WGS sequence"/>
</dbReference>
<organism evidence="2 3">
    <name type="scientific">Rotaria magnacalcarata</name>
    <dbReference type="NCBI Taxonomy" id="392030"/>
    <lineage>
        <taxon>Eukaryota</taxon>
        <taxon>Metazoa</taxon>
        <taxon>Spiralia</taxon>
        <taxon>Gnathifera</taxon>
        <taxon>Rotifera</taxon>
        <taxon>Eurotatoria</taxon>
        <taxon>Bdelloidea</taxon>
        <taxon>Philodinida</taxon>
        <taxon>Philodinidae</taxon>
        <taxon>Rotaria</taxon>
    </lineage>
</organism>
<accession>A0A8S3B4T9</accession>
<reference evidence="2" key="1">
    <citation type="submission" date="2021-02" db="EMBL/GenBank/DDBJ databases">
        <authorList>
            <person name="Nowell W R."/>
        </authorList>
    </citation>
    <scope>NUCLEOTIDE SEQUENCE</scope>
</reference>
<protein>
    <submittedName>
        <fullName evidence="2">Uncharacterized protein</fullName>
    </submittedName>
</protein>
<comment type="caution">
    <text evidence="2">The sequence shown here is derived from an EMBL/GenBank/DDBJ whole genome shotgun (WGS) entry which is preliminary data.</text>
</comment>
<evidence type="ECO:0000313" key="3">
    <source>
        <dbReference type="Proteomes" id="UP000676336"/>
    </source>
</evidence>
<proteinExistence type="predicted"/>